<comment type="subcellular location">
    <subcellularLocation>
        <location evidence="1">Cell membrane</location>
        <topology evidence="1">Single-pass membrane protein</topology>
    </subcellularLocation>
    <subcellularLocation>
        <location evidence="7">Cell membrane</location>
        <topology evidence="7">Single-pass type II membrane protein</topology>
    </subcellularLocation>
</comment>
<evidence type="ECO:0000256" key="2">
    <source>
        <dbReference type="ARBA" id="ARBA00005811"/>
    </source>
</evidence>
<reference evidence="9 10" key="1">
    <citation type="submission" date="2019-06" db="EMBL/GenBank/DDBJ databases">
        <title>Whole genome sequence for Cellvibrionaceae sp. R142.</title>
        <authorList>
            <person name="Wang G."/>
        </authorList>
    </citation>
    <scope>NUCLEOTIDE SEQUENCE [LARGE SCALE GENOMIC DNA]</scope>
    <source>
        <strain evidence="9 10">R142</strain>
    </source>
</reference>
<keyword evidence="7" id="KW-0653">Protein transport</keyword>
<gene>
    <name evidence="9" type="ORF">FKG94_16535</name>
</gene>
<dbReference type="GO" id="GO:0015031">
    <property type="term" value="P:protein transport"/>
    <property type="evidence" value="ECO:0007669"/>
    <property type="project" value="UniProtKB-KW"/>
</dbReference>
<name>A0A545TAG3_9GAMM</name>
<evidence type="ECO:0000256" key="8">
    <source>
        <dbReference type="SAM" id="Phobius"/>
    </source>
</evidence>
<evidence type="ECO:0000256" key="3">
    <source>
        <dbReference type="ARBA" id="ARBA00022475"/>
    </source>
</evidence>
<sequence length="167" mass="18626">MNTKFRKNSDEEAELDVTPFMNLMIVLVPVMLITMTFTQITVHEIKLPDLTQSESSAEENPPKLEVLLSTEGIKVFYPSNVQISDIPLRDAGEGQAYDFEQLSLVLQEVKNQLGDKRDLLLLSEKDVDYQSLVFAMDAVKSYQAVVAASVVEVELFPEVSLADASVK</sequence>
<keyword evidence="6 8" id="KW-0472">Membrane</keyword>
<proteinExistence type="inferred from homology"/>
<evidence type="ECO:0000256" key="5">
    <source>
        <dbReference type="ARBA" id="ARBA00022989"/>
    </source>
</evidence>
<dbReference type="EMBL" id="VHSG01000017">
    <property type="protein sequence ID" value="TQV74213.1"/>
    <property type="molecule type" value="Genomic_DNA"/>
</dbReference>
<keyword evidence="4 7" id="KW-0812">Transmembrane</keyword>
<dbReference type="InterPro" id="IPR003400">
    <property type="entry name" value="ExbD"/>
</dbReference>
<keyword evidence="7" id="KW-0813">Transport</keyword>
<feature type="transmembrane region" description="Helical" evidence="8">
    <location>
        <begin position="20"/>
        <end position="42"/>
    </location>
</feature>
<dbReference type="GO" id="GO:0005886">
    <property type="term" value="C:plasma membrane"/>
    <property type="evidence" value="ECO:0007669"/>
    <property type="project" value="UniProtKB-SubCell"/>
</dbReference>
<evidence type="ECO:0000256" key="4">
    <source>
        <dbReference type="ARBA" id="ARBA00022692"/>
    </source>
</evidence>
<keyword evidence="3" id="KW-1003">Cell membrane</keyword>
<protein>
    <submittedName>
        <fullName evidence="9">Biopolymer transporter ExbD</fullName>
    </submittedName>
</protein>
<evidence type="ECO:0000256" key="7">
    <source>
        <dbReference type="RuleBase" id="RU003879"/>
    </source>
</evidence>
<dbReference type="RefSeq" id="WP_142905436.1">
    <property type="nucleotide sequence ID" value="NZ_ML660096.1"/>
</dbReference>
<dbReference type="Pfam" id="PF02472">
    <property type="entry name" value="ExbD"/>
    <property type="match status" value="1"/>
</dbReference>
<evidence type="ECO:0000313" key="10">
    <source>
        <dbReference type="Proteomes" id="UP000319732"/>
    </source>
</evidence>
<comment type="caution">
    <text evidence="9">The sequence shown here is derived from an EMBL/GenBank/DDBJ whole genome shotgun (WGS) entry which is preliminary data.</text>
</comment>
<dbReference type="AlphaFoldDB" id="A0A545TAG3"/>
<dbReference type="OrthoDB" id="9150865at2"/>
<evidence type="ECO:0000256" key="1">
    <source>
        <dbReference type="ARBA" id="ARBA00004162"/>
    </source>
</evidence>
<organism evidence="9 10">
    <name type="scientific">Exilibacterium tricleocarpae</name>
    <dbReference type="NCBI Taxonomy" id="2591008"/>
    <lineage>
        <taxon>Bacteria</taxon>
        <taxon>Pseudomonadati</taxon>
        <taxon>Pseudomonadota</taxon>
        <taxon>Gammaproteobacteria</taxon>
        <taxon>Cellvibrionales</taxon>
        <taxon>Cellvibrionaceae</taxon>
        <taxon>Exilibacterium</taxon>
    </lineage>
</organism>
<evidence type="ECO:0000256" key="6">
    <source>
        <dbReference type="ARBA" id="ARBA00023136"/>
    </source>
</evidence>
<evidence type="ECO:0000313" key="9">
    <source>
        <dbReference type="EMBL" id="TQV74213.1"/>
    </source>
</evidence>
<keyword evidence="5 8" id="KW-1133">Transmembrane helix</keyword>
<accession>A0A545TAG3</accession>
<comment type="similarity">
    <text evidence="2 7">Belongs to the ExbD/TolR family.</text>
</comment>
<keyword evidence="10" id="KW-1185">Reference proteome</keyword>
<dbReference type="Proteomes" id="UP000319732">
    <property type="component" value="Unassembled WGS sequence"/>
</dbReference>
<dbReference type="GO" id="GO:0022857">
    <property type="term" value="F:transmembrane transporter activity"/>
    <property type="evidence" value="ECO:0007669"/>
    <property type="project" value="InterPro"/>
</dbReference>